<feature type="transmembrane region" description="Helical" evidence="8">
    <location>
        <begin position="303"/>
        <end position="323"/>
    </location>
</feature>
<feature type="transmembrane region" description="Helical" evidence="8">
    <location>
        <begin position="161"/>
        <end position="183"/>
    </location>
</feature>
<feature type="domain" description="ABC transmembrane type-1" evidence="9">
    <location>
        <begin position="159"/>
        <end position="354"/>
    </location>
</feature>
<dbReference type="PROSITE" id="PS50928">
    <property type="entry name" value="ABC_TM1"/>
    <property type="match status" value="1"/>
</dbReference>
<organism evidence="10 11">
    <name type="scientific">Ottowia thiooxydans</name>
    <dbReference type="NCBI Taxonomy" id="219182"/>
    <lineage>
        <taxon>Bacteria</taxon>
        <taxon>Pseudomonadati</taxon>
        <taxon>Pseudomonadota</taxon>
        <taxon>Betaproteobacteria</taxon>
        <taxon>Burkholderiales</taxon>
        <taxon>Comamonadaceae</taxon>
        <taxon>Ottowia</taxon>
    </lineage>
</organism>
<reference evidence="10 11" key="1">
    <citation type="submission" date="2024-06" db="EMBL/GenBank/DDBJ databases">
        <title>Sorghum-associated microbial communities from plants grown in Nebraska, USA.</title>
        <authorList>
            <person name="Schachtman D."/>
        </authorList>
    </citation>
    <scope>NUCLEOTIDE SEQUENCE [LARGE SCALE GENOMIC DNA]</scope>
    <source>
        <strain evidence="10 11">2709</strain>
    </source>
</reference>
<evidence type="ECO:0000256" key="2">
    <source>
        <dbReference type="ARBA" id="ARBA00010072"/>
    </source>
</evidence>
<proteinExistence type="inferred from homology"/>
<gene>
    <name evidence="10" type="ORF">ABIE13_001828</name>
</gene>
<dbReference type="InterPro" id="IPR010065">
    <property type="entry name" value="AA_ABC_transptr_permease_3TM"/>
</dbReference>
<dbReference type="PANTHER" id="PTHR30614">
    <property type="entry name" value="MEMBRANE COMPONENT OF AMINO ACID ABC TRANSPORTER"/>
    <property type="match status" value="1"/>
</dbReference>
<feature type="transmembrane region" description="Helical" evidence="8">
    <location>
        <begin position="230"/>
        <end position="247"/>
    </location>
</feature>
<comment type="subcellular location">
    <subcellularLocation>
        <location evidence="1">Cell inner membrane</location>
        <topology evidence="1">Multi-pass membrane protein</topology>
    </subcellularLocation>
    <subcellularLocation>
        <location evidence="8">Cell membrane</location>
        <topology evidence="8">Multi-pass membrane protein</topology>
    </subcellularLocation>
</comment>
<dbReference type="Gene3D" id="1.10.3720.10">
    <property type="entry name" value="MetI-like"/>
    <property type="match status" value="1"/>
</dbReference>
<keyword evidence="7 8" id="KW-0472">Membrane</keyword>
<dbReference type="InterPro" id="IPR000515">
    <property type="entry name" value="MetI-like"/>
</dbReference>
<dbReference type="NCBIfam" id="TIGR01726">
    <property type="entry name" value="HEQRo_perm_3TM"/>
    <property type="match status" value="1"/>
</dbReference>
<dbReference type="Pfam" id="PF00528">
    <property type="entry name" value="BPD_transp_1"/>
    <property type="match status" value="1"/>
</dbReference>
<name>A0ABV2Q6S1_9BURK</name>
<dbReference type="PANTHER" id="PTHR30614:SF41">
    <property type="entry name" value="INNER MEMBRANE AMINO-ACID ABC TRANSPORTER PERMEASE PROTEIN YHDY"/>
    <property type="match status" value="1"/>
</dbReference>
<comment type="caution">
    <text evidence="10">The sequence shown here is derived from an EMBL/GenBank/DDBJ whole genome shotgun (WGS) entry which is preliminary data.</text>
</comment>
<dbReference type="SUPFAM" id="SSF161098">
    <property type="entry name" value="MetI-like"/>
    <property type="match status" value="1"/>
</dbReference>
<keyword evidence="6 8" id="KW-1133">Transmembrane helix</keyword>
<evidence type="ECO:0000256" key="3">
    <source>
        <dbReference type="ARBA" id="ARBA00022448"/>
    </source>
</evidence>
<keyword evidence="5 8" id="KW-0812">Transmembrane</keyword>
<evidence type="ECO:0000256" key="4">
    <source>
        <dbReference type="ARBA" id="ARBA00022475"/>
    </source>
</evidence>
<dbReference type="EMBL" id="JBEPSH010000003">
    <property type="protein sequence ID" value="MET4576719.1"/>
    <property type="molecule type" value="Genomic_DNA"/>
</dbReference>
<feature type="transmembrane region" description="Helical" evidence="8">
    <location>
        <begin position="100"/>
        <end position="118"/>
    </location>
</feature>
<evidence type="ECO:0000256" key="5">
    <source>
        <dbReference type="ARBA" id="ARBA00022692"/>
    </source>
</evidence>
<evidence type="ECO:0000256" key="1">
    <source>
        <dbReference type="ARBA" id="ARBA00004429"/>
    </source>
</evidence>
<evidence type="ECO:0000256" key="6">
    <source>
        <dbReference type="ARBA" id="ARBA00022989"/>
    </source>
</evidence>
<keyword evidence="11" id="KW-1185">Reference proteome</keyword>
<comment type="similarity">
    <text evidence="2">Belongs to the binding-protein-dependent transport system permease family. HisMQ subfamily.</text>
</comment>
<dbReference type="RefSeq" id="WP_354442783.1">
    <property type="nucleotide sequence ID" value="NZ_JBEPSH010000003.1"/>
</dbReference>
<protein>
    <submittedName>
        <fullName evidence="10">General L-amino acid transport system permease protein</fullName>
    </submittedName>
</protein>
<evidence type="ECO:0000259" key="9">
    <source>
        <dbReference type="PROSITE" id="PS50928"/>
    </source>
</evidence>
<keyword evidence="3 8" id="KW-0813">Transport</keyword>
<feature type="transmembrane region" description="Helical" evidence="8">
    <location>
        <begin position="125"/>
        <end position="149"/>
    </location>
</feature>
<feature type="transmembrane region" description="Helical" evidence="8">
    <location>
        <begin position="204"/>
        <end position="224"/>
    </location>
</feature>
<dbReference type="Proteomes" id="UP001549320">
    <property type="component" value="Unassembled WGS sequence"/>
</dbReference>
<dbReference type="CDD" id="cd06261">
    <property type="entry name" value="TM_PBP2"/>
    <property type="match status" value="1"/>
</dbReference>
<evidence type="ECO:0000256" key="8">
    <source>
        <dbReference type="RuleBase" id="RU363032"/>
    </source>
</evidence>
<sequence length="366" mass="39395">MSAPRTFIEARPAPQQSAGFVQRLRAALGASPMSLLATGALGVLAAWALWHLANWALVHAVFVPDAQACEAARGQGACWGVVAEKYRVILFGHYPYAEQWRAALASVLMLALVVASGIRQLWRKWLLPAWIVGLVSFVALMGGGIAGLPKVNTSQWGGLPLTLLLTTVSLALAFPLAVAVALGRRSSMPAVRAFCTVYVELVRGVPLISVLFMASFMFPLLLPAGRNPDVLIRVIIGITLFAAAYMAEVVRGGLQAVSTGQQEAAASLGLGYWKTQGLVVMPQALTTVLPGLMNNFIALLKDTSLVTIVSLYELTGALGLALSGDPVWRPYKIEGYLFITMIYFTLCFSMSLYARRLEARLHRHAS</sequence>
<dbReference type="InterPro" id="IPR035906">
    <property type="entry name" value="MetI-like_sf"/>
</dbReference>
<feature type="transmembrane region" description="Helical" evidence="8">
    <location>
        <begin position="335"/>
        <end position="354"/>
    </location>
</feature>
<evidence type="ECO:0000313" key="11">
    <source>
        <dbReference type="Proteomes" id="UP001549320"/>
    </source>
</evidence>
<accession>A0ABV2Q6S1</accession>
<feature type="transmembrane region" description="Helical" evidence="8">
    <location>
        <begin position="33"/>
        <end position="53"/>
    </location>
</feature>
<evidence type="ECO:0000313" key="10">
    <source>
        <dbReference type="EMBL" id="MET4576719.1"/>
    </source>
</evidence>
<dbReference type="InterPro" id="IPR043429">
    <property type="entry name" value="ArtM/GltK/GlnP/TcyL/YhdX-like"/>
</dbReference>
<evidence type="ECO:0000256" key="7">
    <source>
        <dbReference type="ARBA" id="ARBA00023136"/>
    </source>
</evidence>
<keyword evidence="4" id="KW-1003">Cell membrane</keyword>